<sequence>MAASTRAFYNVEQLKHPHIREKFANSLDTKLYSHGPLSGSTTQQWDQLKKVVKETDKSTLGPKRRPHQDWVDDNDDAILQPLEEKRMAFSVWQNNMSSPTKRDRFKHLQRQTQAALRRMQDEIQHYCDTKNSNKFFGAIETVFGPPEPSNAQLKSANGNLLKEKKAINNRWREHFSDLLNRPSTVTSEVLDSIPQRSTINFLDRLPTLQELNVAIQQTSAGKAPGKDSIPADIFKAMGPIALDNFHTLLINIWEGGDMLQDGALK</sequence>
<proteinExistence type="predicted"/>
<name>A0A6P4YKQ4_BRABE</name>
<dbReference type="Proteomes" id="UP000515135">
    <property type="component" value="Unplaced"/>
</dbReference>
<accession>A0A6P4YKQ4</accession>
<dbReference type="OrthoDB" id="10071239at2759"/>
<reference evidence="2" key="1">
    <citation type="submission" date="2025-08" db="UniProtKB">
        <authorList>
            <consortium name="RefSeq"/>
        </authorList>
    </citation>
    <scope>IDENTIFICATION</scope>
    <source>
        <tissue evidence="2">Gonad</tissue>
    </source>
</reference>
<keyword evidence="1" id="KW-1185">Reference proteome</keyword>
<protein>
    <submittedName>
        <fullName evidence="2">Uncharacterized protein LOC109470489</fullName>
    </submittedName>
</protein>
<gene>
    <name evidence="2" type="primary">LOC109470489</name>
</gene>
<dbReference type="GeneID" id="109470489"/>
<dbReference type="RefSeq" id="XP_019625008.1">
    <property type="nucleotide sequence ID" value="XM_019769449.1"/>
</dbReference>
<evidence type="ECO:0000313" key="2">
    <source>
        <dbReference type="RefSeq" id="XP_019625008.1"/>
    </source>
</evidence>
<dbReference type="AlphaFoldDB" id="A0A6P4YKQ4"/>
<evidence type="ECO:0000313" key="1">
    <source>
        <dbReference type="Proteomes" id="UP000515135"/>
    </source>
</evidence>
<dbReference type="KEGG" id="bbel:109470489"/>
<organism evidence="1 2">
    <name type="scientific">Branchiostoma belcheri</name>
    <name type="common">Amphioxus</name>
    <dbReference type="NCBI Taxonomy" id="7741"/>
    <lineage>
        <taxon>Eukaryota</taxon>
        <taxon>Metazoa</taxon>
        <taxon>Chordata</taxon>
        <taxon>Cephalochordata</taxon>
        <taxon>Leptocardii</taxon>
        <taxon>Amphioxiformes</taxon>
        <taxon>Branchiostomatidae</taxon>
        <taxon>Branchiostoma</taxon>
    </lineage>
</organism>